<gene>
    <name evidence="2" type="ORF">H9Q79_01475</name>
</gene>
<name>A0A7G9GDW6_9FIRM</name>
<dbReference type="InterPro" id="IPR003797">
    <property type="entry name" value="DegV"/>
</dbReference>
<dbReference type="PANTHER" id="PTHR33434">
    <property type="entry name" value="DEGV DOMAIN-CONTAINING PROTEIN DR_1986-RELATED"/>
    <property type="match status" value="1"/>
</dbReference>
<evidence type="ECO:0000256" key="1">
    <source>
        <dbReference type="ARBA" id="ARBA00023121"/>
    </source>
</evidence>
<reference evidence="2 3" key="1">
    <citation type="submission" date="2020-08" db="EMBL/GenBank/DDBJ databases">
        <authorList>
            <person name="Liu C."/>
            <person name="Sun Q."/>
        </authorList>
    </citation>
    <scope>NUCLEOTIDE SEQUENCE [LARGE SCALE GENOMIC DNA]</scope>
    <source>
        <strain evidence="2 3">NSJ-29</strain>
    </source>
</reference>
<dbReference type="AlphaFoldDB" id="A0A7G9GDW6"/>
<evidence type="ECO:0000313" key="2">
    <source>
        <dbReference type="EMBL" id="QNM08998.1"/>
    </source>
</evidence>
<dbReference type="Pfam" id="PF02645">
    <property type="entry name" value="DegV"/>
    <property type="match status" value="1"/>
</dbReference>
<dbReference type="NCBIfam" id="TIGR00762">
    <property type="entry name" value="DegV"/>
    <property type="match status" value="1"/>
</dbReference>
<organism evidence="2 3">
    <name type="scientific">Wansuia hejianensis</name>
    <dbReference type="NCBI Taxonomy" id="2763667"/>
    <lineage>
        <taxon>Bacteria</taxon>
        <taxon>Bacillati</taxon>
        <taxon>Bacillota</taxon>
        <taxon>Clostridia</taxon>
        <taxon>Lachnospirales</taxon>
        <taxon>Lachnospiraceae</taxon>
        <taxon>Wansuia</taxon>
    </lineage>
</organism>
<keyword evidence="3" id="KW-1185">Reference proteome</keyword>
<proteinExistence type="predicted"/>
<dbReference type="InterPro" id="IPR043168">
    <property type="entry name" value="DegV_C"/>
</dbReference>
<dbReference type="PANTHER" id="PTHR33434:SF2">
    <property type="entry name" value="FATTY ACID-BINDING PROTEIN TM_1468"/>
    <property type="match status" value="1"/>
</dbReference>
<protein>
    <submittedName>
        <fullName evidence="2">DegV family protein</fullName>
    </submittedName>
</protein>
<dbReference type="KEGG" id="whj:H9Q79_01475"/>
<dbReference type="SUPFAM" id="SSF82549">
    <property type="entry name" value="DAK1/DegV-like"/>
    <property type="match status" value="1"/>
</dbReference>
<dbReference type="Gene3D" id="3.40.50.10440">
    <property type="entry name" value="Dihydroxyacetone kinase, domain 1"/>
    <property type="match status" value="1"/>
</dbReference>
<dbReference type="InterPro" id="IPR050270">
    <property type="entry name" value="DegV_domain_contain"/>
</dbReference>
<dbReference type="Gene3D" id="3.30.1180.10">
    <property type="match status" value="1"/>
</dbReference>
<dbReference type="RefSeq" id="WP_249329062.1">
    <property type="nucleotide sequence ID" value="NZ_CP060635.1"/>
</dbReference>
<dbReference type="GO" id="GO:0008289">
    <property type="term" value="F:lipid binding"/>
    <property type="evidence" value="ECO:0007669"/>
    <property type="project" value="UniProtKB-KW"/>
</dbReference>
<evidence type="ECO:0000313" key="3">
    <source>
        <dbReference type="Proteomes" id="UP000515860"/>
    </source>
</evidence>
<dbReference type="Gene3D" id="2.20.28.50">
    <property type="entry name" value="degv family protein"/>
    <property type="match status" value="1"/>
</dbReference>
<dbReference type="Proteomes" id="UP000515860">
    <property type="component" value="Chromosome"/>
</dbReference>
<keyword evidence="1" id="KW-0446">Lipid-binding</keyword>
<dbReference type="EMBL" id="CP060635">
    <property type="protein sequence ID" value="QNM08998.1"/>
    <property type="molecule type" value="Genomic_DNA"/>
</dbReference>
<dbReference type="PROSITE" id="PS51482">
    <property type="entry name" value="DEGV"/>
    <property type="match status" value="1"/>
</dbReference>
<sequence length="279" mass="31210">MGFKIVVDSCGDLTEEMKKDDRFISVPLTLVVDGEEMVDDESFDQKACLKKMDASPECPKSSCPSPQRYMETFLSGEDRYYVVTLSEQLSGSYNSARLGMEMAKEENPDLKIHIFNSRSASIGETLIATHIRECEEKGFDFEKTVKDTERYIKGQNTFFVLENLDVLRKNGRLSNLKSFVASALKIRPIMGATKDGSICQLSQARGINKALMKMIDFIVDQVKDSEHRTLAIAYCNCKERAQQVKEAILKRIKVKDVVLVNTGGVSTMYANDGGIIVAI</sequence>
<accession>A0A7G9GDW6</accession>